<name>A0A5S4H1S6_9ACTN</name>
<sequence length="414" mass="43689">MGSRLGADVMSFMQDGAAYVGDAPARSVPGGCTVCSHARRTPGSDHDSAPRAWQAHRFGSGDHPARGRCGACLRAARHRSTCARRGRHASCSDRPGGAGTASPSSVCGAAAGGVGACGCLPVRSSRRRWSMSESVLSSVLATGQLQSRVQRRGRYVPESMRHPGKMLPSIAAHVISAFTEPGDLVLDPMCGIGTTLVEAVHLGRHAAGMEYEADFAGLTAANVQHARSQGATGFARVACGDARNIATVFGDLQGMAALVLTSPPYGVRTHGHVRCGSREGGGPVQKSNHRYSTDKRNLAHQRLPQLMEGFGQILARCGELLRPDGVVAITVRPIRVNGHLVDLPGQVIDTAEAAGLVLTHRLAALLCGVRDGRLINRASFFQMLEAWRNQEKGRPVCAVAHEDLLILRTGDGRG</sequence>
<evidence type="ECO:0000259" key="4">
    <source>
        <dbReference type="Pfam" id="PF01555"/>
    </source>
</evidence>
<dbReference type="EMBL" id="VCKX01000006">
    <property type="protein sequence ID" value="TMR38872.1"/>
    <property type="molecule type" value="Genomic_DNA"/>
</dbReference>
<protein>
    <recommendedName>
        <fullName evidence="3">Methyltransferase</fullName>
        <ecNumber evidence="3">2.1.1.-</ecNumber>
    </recommendedName>
</protein>
<feature type="domain" description="DNA methylase N-4/N-6" evidence="4">
    <location>
        <begin position="155"/>
        <end position="216"/>
    </location>
</feature>
<dbReference type="PRINTS" id="PR00508">
    <property type="entry name" value="S21N4MTFRASE"/>
</dbReference>
<dbReference type="Proteomes" id="UP000306628">
    <property type="component" value="Unassembled WGS sequence"/>
</dbReference>
<keyword evidence="2" id="KW-0808">Transferase</keyword>
<organism evidence="5 6">
    <name type="scientific">Nonomuraea zeae</name>
    <dbReference type="NCBI Taxonomy" id="1642303"/>
    <lineage>
        <taxon>Bacteria</taxon>
        <taxon>Bacillati</taxon>
        <taxon>Actinomycetota</taxon>
        <taxon>Actinomycetes</taxon>
        <taxon>Streptosporangiales</taxon>
        <taxon>Streptosporangiaceae</taxon>
        <taxon>Nonomuraea</taxon>
    </lineage>
</organism>
<dbReference type="GO" id="GO:0003677">
    <property type="term" value="F:DNA binding"/>
    <property type="evidence" value="ECO:0007669"/>
    <property type="project" value="InterPro"/>
</dbReference>
<dbReference type="InterPro" id="IPR002941">
    <property type="entry name" value="DNA_methylase_N4/N6"/>
</dbReference>
<dbReference type="SUPFAM" id="SSF53335">
    <property type="entry name" value="S-adenosyl-L-methionine-dependent methyltransferases"/>
    <property type="match status" value="1"/>
</dbReference>
<evidence type="ECO:0000313" key="6">
    <source>
        <dbReference type="Proteomes" id="UP000306628"/>
    </source>
</evidence>
<gene>
    <name evidence="5" type="ORF">ETD85_03390</name>
</gene>
<dbReference type="OrthoDB" id="1637728at2"/>
<dbReference type="InterPro" id="IPR001091">
    <property type="entry name" value="RM_Methyltransferase"/>
</dbReference>
<dbReference type="EC" id="2.1.1.-" evidence="3"/>
<evidence type="ECO:0000256" key="1">
    <source>
        <dbReference type="ARBA" id="ARBA00022603"/>
    </source>
</evidence>
<reference evidence="5 6" key="1">
    <citation type="submission" date="2019-05" db="EMBL/GenBank/DDBJ databases">
        <title>Draft genome sequence of Nonomuraea zeae DSM 100528.</title>
        <authorList>
            <person name="Saricaoglu S."/>
            <person name="Isik K."/>
        </authorList>
    </citation>
    <scope>NUCLEOTIDE SEQUENCE [LARGE SCALE GENOMIC DNA]</scope>
    <source>
        <strain evidence="5 6">DSM 100528</strain>
    </source>
</reference>
<evidence type="ECO:0000256" key="2">
    <source>
        <dbReference type="ARBA" id="ARBA00022679"/>
    </source>
</evidence>
<accession>A0A5S4H1S6</accession>
<evidence type="ECO:0000313" key="5">
    <source>
        <dbReference type="EMBL" id="TMR38872.1"/>
    </source>
</evidence>
<comment type="caution">
    <text evidence="5">The sequence shown here is derived from an EMBL/GenBank/DDBJ whole genome shotgun (WGS) entry which is preliminary data.</text>
</comment>
<dbReference type="Pfam" id="PF01555">
    <property type="entry name" value="N6_N4_Mtase"/>
    <property type="match status" value="1"/>
</dbReference>
<dbReference type="GO" id="GO:0032259">
    <property type="term" value="P:methylation"/>
    <property type="evidence" value="ECO:0007669"/>
    <property type="project" value="UniProtKB-KW"/>
</dbReference>
<dbReference type="Gene3D" id="3.40.50.150">
    <property type="entry name" value="Vaccinia Virus protein VP39"/>
    <property type="match status" value="2"/>
</dbReference>
<evidence type="ECO:0000256" key="3">
    <source>
        <dbReference type="RuleBase" id="RU362026"/>
    </source>
</evidence>
<proteinExistence type="inferred from homology"/>
<keyword evidence="6" id="KW-1185">Reference proteome</keyword>
<comment type="similarity">
    <text evidence="3">Belongs to the N(4)/N(6)-methyltransferase family.</text>
</comment>
<dbReference type="GO" id="GO:0008170">
    <property type="term" value="F:N-methyltransferase activity"/>
    <property type="evidence" value="ECO:0007669"/>
    <property type="project" value="InterPro"/>
</dbReference>
<keyword evidence="1" id="KW-0489">Methyltransferase</keyword>
<dbReference type="InterPro" id="IPR029063">
    <property type="entry name" value="SAM-dependent_MTases_sf"/>
</dbReference>
<dbReference type="AlphaFoldDB" id="A0A5S4H1S6"/>